<comment type="caution">
    <text evidence="3">The sequence shown here is derived from an EMBL/GenBank/DDBJ whole genome shotgun (WGS) entry which is preliminary data.</text>
</comment>
<dbReference type="EMBL" id="WHVB01000002">
    <property type="protein sequence ID" value="KAF8486271.1"/>
    <property type="molecule type" value="Genomic_DNA"/>
</dbReference>
<protein>
    <submittedName>
        <fullName evidence="3">Uncharacterized protein</fullName>
    </submittedName>
</protein>
<keyword evidence="2" id="KW-0812">Transmembrane</keyword>
<dbReference type="AlphaFoldDB" id="A0A9P5TDC8"/>
<feature type="compositionally biased region" description="Low complexity" evidence="1">
    <location>
        <begin position="313"/>
        <end position="328"/>
    </location>
</feature>
<accession>A0A9P5TDC8</accession>
<sequence>MPTTTLTMTPTVPPTPYIPFKLTTEPATDKSPPASLPVPPHQLTATTLRPLYTRAVRAFLHRDIVLTHSLLTSAFSLITPPLTPALDSLTEYRRKWDVLRITLEVTIYTAPPPDSTSIPTALRSNALLSAAALLATLHTRSLRLFAPADGPATPDPAFLPAQVLVTLALSSAKIGCPAAGRGIIEEWLACRTSNAAAVNSAAVTAEDGYEKVLEVYILNILPALGEWAYARQFLGYETELPVQSRERLTTSLASLQEQHLASLIREPSPSLSAPTSPSTPSNPSLTLAAAHRSSSTSTSSAVTPTPSRPSSPTPSNSSTSTNSTHTAVPANPHPHAFKSKPGGHSNGHAYAHGLAPLTPTPSSTALRPSTHDFPSLRASSSRTWQQPRDAQSPARRSDGETRSRPTSWYVLTRATVTTPGGGRASSSSLIESIHTALRPYIRYAPLFLLCVVLPALAVFLRFLRQRRRWPKSISASSSAAAVAAAAAATAVGSGSGAAARTRAVEDVRRRLSGVQGRQGLFSTLWNEAVRAVWDTVAMGGRGLV</sequence>
<gene>
    <name evidence="3" type="ORF">DFH94DRAFT_177941</name>
</gene>
<feature type="compositionally biased region" description="Low complexity" evidence="1">
    <location>
        <begin position="267"/>
        <end position="305"/>
    </location>
</feature>
<proteinExistence type="predicted"/>
<dbReference type="OrthoDB" id="3981028at2759"/>
<dbReference type="Proteomes" id="UP000759537">
    <property type="component" value="Unassembled WGS sequence"/>
</dbReference>
<reference evidence="3" key="1">
    <citation type="submission" date="2019-10" db="EMBL/GenBank/DDBJ databases">
        <authorList>
            <consortium name="DOE Joint Genome Institute"/>
            <person name="Kuo A."/>
            <person name="Miyauchi S."/>
            <person name="Kiss E."/>
            <person name="Drula E."/>
            <person name="Kohler A."/>
            <person name="Sanchez-Garcia M."/>
            <person name="Andreopoulos B."/>
            <person name="Barry K.W."/>
            <person name="Bonito G."/>
            <person name="Buee M."/>
            <person name="Carver A."/>
            <person name="Chen C."/>
            <person name="Cichocki N."/>
            <person name="Clum A."/>
            <person name="Culley D."/>
            <person name="Crous P.W."/>
            <person name="Fauchery L."/>
            <person name="Girlanda M."/>
            <person name="Hayes R."/>
            <person name="Keri Z."/>
            <person name="LaButti K."/>
            <person name="Lipzen A."/>
            <person name="Lombard V."/>
            <person name="Magnuson J."/>
            <person name="Maillard F."/>
            <person name="Morin E."/>
            <person name="Murat C."/>
            <person name="Nolan M."/>
            <person name="Ohm R."/>
            <person name="Pangilinan J."/>
            <person name="Pereira M."/>
            <person name="Perotto S."/>
            <person name="Peter M."/>
            <person name="Riley R."/>
            <person name="Sitrit Y."/>
            <person name="Stielow B."/>
            <person name="Szollosi G."/>
            <person name="Zifcakova L."/>
            <person name="Stursova M."/>
            <person name="Spatafora J.W."/>
            <person name="Tedersoo L."/>
            <person name="Vaario L.-M."/>
            <person name="Yamada A."/>
            <person name="Yan M."/>
            <person name="Wang P."/>
            <person name="Xu J."/>
            <person name="Bruns T."/>
            <person name="Baldrian P."/>
            <person name="Vilgalys R."/>
            <person name="Henrissat B."/>
            <person name="Grigoriev I.V."/>
            <person name="Hibbett D."/>
            <person name="Nagy L.G."/>
            <person name="Martin F.M."/>
        </authorList>
    </citation>
    <scope>NUCLEOTIDE SEQUENCE</scope>
    <source>
        <strain evidence="3">Prilba</strain>
    </source>
</reference>
<keyword evidence="2" id="KW-1133">Transmembrane helix</keyword>
<evidence type="ECO:0000313" key="3">
    <source>
        <dbReference type="EMBL" id="KAF8486271.1"/>
    </source>
</evidence>
<organism evidence="3 4">
    <name type="scientific">Russula ochroleuca</name>
    <dbReference type="NCBI Taxonomy" id="152965"/>
    <lineage>
        <taxon>Eukaryota</taxon>
        <taxon>Fungi</taxon>
        <taxon>Dikarya</taxon>
        <taxon>Basidiomycota</taxon>
        <taxon>Agaricomycotina</taxon>
        <taxon>Agaricomycetes</taxon>
        <taxon>Russulales</taxon>
        <taxon>Russulaceae</taxon>
        <taxon>Russula</taxon>
    </lineage>
</organism>
<evidence type="ECO:0000313" key="4">
    <source>
        <dbReference type="Proteomes" id="UP000759537"/>
    </source>
</evidence>
<reference evidence="3" key="2">
    <citation type="journal article" date="2020" name="Nat. Commun.">
        <title>Large-scale genome sequencing of mycorrhizal fungi provides insights into the early evolution of symbiotic traits.</title>
        <authorList>
            <person name="Miyauchi S."/>
            <person name="Kiss E."/>
            <person name="Kuo A."/>
            <person name="Drula E."/>
            <person name="Kohler A."/>
            <person name="Sanchez-Garcia M."/>
            <person name="Morin E."/>
            <person name="Andreopoulos B."/>
            <person name="Barry K.W."/>
            <person name="Bonito G."/>
            <person name="Buee M."/>
            <person name="Carver A."/>
            <person name="Chen C."/>
            <person name="Cichocki N."/>
            <person name="Clum A."/>
            <person name="Culley D."/>
            <person name="Crous P.W."/>
            <person name="Fauchery L."/>
            <person name="Girlanda M."/>
            <person name="Hayes R.D."/>
            <person name="Keri Z."/>
            <person name="LaButti K."/>
            <person name="Lipzen A."/>
            <person name="Lombard V."/>
            <person name="Magnuson J."/>
            <person name="Maillard F."/>
            <person name="Murat C."/>
            <person name="Nolan M."/>
            <person name="Ohm R.A."/>
            <person name="Pangilinan J."/>
            <person name="Pereira M.F."/>
            <person name="Perotto S."/>
            <person name="Peter M."/>
            <person name="Pfister S."/>
            <person name="Riley R."/>
            <person name="Sitrit Y."/>
            <person name="Stielow J.B."/>
            <person name="Szollosi G."/>
            <person name="Zifcakova L."/>
            <person name="Stursova M."/>
            <person name="Spatafora J.W."/>
            <person name="Tedersoo L."/>
            <person name="Vaario L.M."/>
            <person name="Yamada A."/>
            <person name="Yan M."/>
            <person name="Wang P."/>
            <person name="Xu J."/>
            <person name="Bruns T."/>
            <person name="Baldrian P."/>
            <person name="Vilgalys R."/>
            <person name="Dunand C."/>
            <person name="Henrissat B."/>
            <person name="Grigoriev I.V."/>
            <person name="Hibbett D."/>
            <person name="Nagy L.G."/>
            <person name="Martin F.M."/>
        </authorList>
    </citation>
    <scope>NUCLEOTIDE SEQUENCE</scope>
    <source>
        <strain evidence="3">Prilba</strain>
    </source>
</reference>
<feature type="region of interest" description="Disordered" evidence="1">
    <location>
        <begin position="265"/>
        <end position="407"/>
    </location>
</feature>
<evidence type="ECO:0000256" key="1">
    <source>
        <dbReference type="SAM" id="MobiDB-lite"/>
    </source>
</evidence>
<feature type="compositionally biased region" description="Polar residues" evidence="1">
    <location>
        <begin position="377"/>
        <end position="389"/>
    </location>
</feature>
<keyword evidence="2" id="KW-0472">Membrane</keyword>
<feature type="transmembrane region" description="Helical" evidence="2">
    <location>
        <begin position="443"/>
        <end position="463"/>
    </location>
</feature>
<name>A0A9P5TDC8_9AGAM</name>
<keyword evidence="4" id="KW-1185">Reference proteome</keyword>
<evidence type="ECO:0000256" key="2">
    <source>
        <dbReference type="SAM" id="Phobius"/>
    </source>
</evidence>